<dbReference type="AlphaFoldDB" id="A0A3A5K334"/>
<protein>
    <submittedName>
        <fullName evidence="1">Uncharacterized protein</fullName>
    </submittedName>
</protein>
<dbReference type="Proteomes" id="UP000272706">
    <property type="component" value="Unassembled WGS sequence"/>
</dbReference>
<evidence type="ECO:0000313" key="1">
    <source>
        <dbReference type="EMBL" id="RJT28892.1"/>
    </source>
</evidence>
<proteinExistence type="predicted"/>
<gene>
    <name evidence="1" type="ORF">D3227_33345</name>
</gene>
<comment type="caution">
    <text evidence="1">The sequence shown here is derived from an EMBL/GenBank/DDBJ whole genome shotgun (WGS) entry which is preliminary data.</text>
</comment>
<organism evidence="1 2">
    <name type="scientific">Mesorhizobium waimense</name>
    <dbReference type="NCBI Taxonomy" id="1300307"/>
    <lineage>
        <taxon>Bacteria</taxon>
        <taxon>Pseudomonadati</taxon>
        <taxon>Pseudomonadota</taxon>
        <taxon>Alphaproteobacteria</taxon>
        <taxon>Hyphomicrobiales</taxon>
        <taxon>Phyllobacteriaceae</taxon>
        <taxon>Mesorhizobium</taxon>
    </lineage>
</organism>
<accession>A0A3A5K334</accession>
<name>A0A3A5K334_9HYPH</name>
<dbReference type="EMBL" id="QZWZ01000048">
    <property type="protein sequence ID" value="RJT28892.1"/>
    <property type="molecule type" value="Genomic_DNA"/>
</dbReference>
<reference evidence="1 2" key="1">
    <citation type="submission" date="2018-09" db="EMBL/GenBank/DDBJ databases">
        <title>Mesorhizobium carmichaelinearum sp. nov. isolated from Carmichaelinea spp. root nodules in New Zealand.</title>
        <authorList>
            <person name="De Meyer S.E."/>
        </authorList>
    </citation>
    <scope>NUCLEOTIDE SEQUENCE [LARGE SCALE GENOMIC DNA]</scope>
    <source>
        <strain evidence="1 2">ICMP19557</strain>
    </source>
</reference>
<keyword evidence="2" id="KW-1185">Reference proteome</keyword>
<sequence>MSCTKAGNVDFERLELLDSLFRHRQHRQRCLSIFDLDSVDFGLFQPVVQAGQLFGCVARQEGRIQPREQIASFALFLFGYLNFGHHLFVFDYGRSAPLENLTAAKLRNRRLLAQIRGSFERGPKTIEGLLRRVVVNCGQGSFRFSSLQGFAMRFGSLDRGFGGRDTLPPGSAFFRVFKLRQTRQRHAPLVERIAQTRNFGGRDTLPPGSAFFRVFKLRQTRQRHAPLVERIAQTRNFGAEAQFFFQQFVTLIERRRVETAALGTQR</sequence>
<evidence type="ECO:0000313" key="2">
    <source>
        <dbReference type="Proteomes" id="UP000272706"/>
    </source>
</evidence>